<protein>
    <submittedName>
        <fullName evidence="2">Uncharacterized protein</fullName>
    </submittedName>
</protein>
<keyword evidence="1" id="KW-0732">Signal</keyword>
<dbReference type="EMBL" id="SEYY01000753">
    <property type="protein sequence ID" value="KAB7506547.1"/>
    <property type="molecule type" value="Genomic_DNA"/>
</dbReference>
<reference evidence="2 3" key="1">
    <citation type="journal article" date="2019" name="PLoS Biol.">
        <title>Sex chromosomes control vertical transmission of feminizing Wolbachia symbionts in an isopod.</title>
        <authorList>
            <person name="Becking T."/>
            <person name="Chebbi M.A."/>
            <person name="Giraud I."/>
            <person name="Moumen B."/>
            <person name="Laverre T."/>
            <person name="Caubet Y."/>
            <person name="Peccoud J."/>
            <person name="Gilbert C."/>
            <person name="Cordaux R."/>
        </authorList>
    </citation>
    <scope>NUCLEOTIDE SEQUENCE [LARGE SCALE GENOMIC DNA]</scope>
    <source>
        <strain evidence="2">ANa2</strain>
        <tissue evidence="2">Whole body excluding digestive tract and cuticle</tissue>
    </source>
</reference>
<evidence type="ECO:0000256" key="1">
    <source>
        <dbReference type="SAM" id="SignalP"/>
    </source>
</evidence>
<accession>A0A5N5TK66</accession>
<comment type="caution">
    <text evidence="2">The sequence shown here is derived from an EMBL/GenBank/DDBJ whole genome shotgun (WGS) entry which is preliminary data.</text>
</comment>
<dbReference type="AlphaFoldDB" id="A0A5N5TK66"/>
<name>A0A5N5TK66_9CRUS</name>
<sequence>MSHNLSLGILAFMAVINLFLSGNKNITEKSKLPSHISILLPWLENQHSVCHFLFSPTLYHQNHQSPFYNILCLCYLKISNLEIASSDWFLLLRLYYPKHCKSIYNLTPMINYVYSFHFQSFIEARVLNLPKKINSLKVYGSKHINIGLCLIYYRVQVSLKPLIGKLGSLQTHSPIPKLIKQLPNEIF</sequence>
<organism evidence="2 3">
    <name type="scientific">Armadillidium nasatum</name>
    <dbReference type="NCBI Taxonomy" id="96803"/>
    <lineage>
        <taxon>Eukaryota</taxon>
        <taxon>Metazoa</taxon>
        <taxon>Ecdysozoa</taxon>
        <taxon>Arthropoda</taxon>
        <taxon>Crustacea</taxon>
        <taxon>Multicrustacea</taxon>
        <taxon>Malacostraca</taxon>
        <taxon>Eumalacostraca</taxon>
        <taxon>Peracarida</taxon>
        <taxon>Isopoda</taxon>
        <taxon>Oniscidea</taxon>
        <taxon>Crinocheta</taxon>
        <taxon>Armadillidiidae</taxon>
        <taxon>Armadillidium</taxon>
    </lineage>
</organism>
<gene>
    <name evidence="2" type="ORF">Anas_03431</name>
</gene>
<feature type="signal peptide" evidence="1">
    <location>
        <begin position="1"/>
        <end position="21"/>
    </location>
</feature>
<evidence type="ECO:0000313" key="2">
    <source>
        <dbReference type="EMBL" id="KAB7506547.1"/>
    </source>
</evidence>
<feature type="chain" id="PRO_5024452377" evidence="1">
    <location>
        <begin position="22"/>
        <end position="187"/>
    </location>
</feature>
<dbReference type="Proteomes" id="UP000326759">
    <property type="component" value="Unassembled WGS sequence"/>
</dbReference>
<evidence type="ECO:0000313" key="3">
    <source>
        <dbReference type="Proteomes" id="UP000326759"/>
    </source>
</evidence>
<keyword evidence="3" id="KW-1185">Reference proteome</keyword>
<proteinExistence type="predicted"/>